<keyword evidence="1" id="KW-0067">ATP-binding</keyword>
<comment type="similarity">
    <text evidence="1">Belongs to the GatC family.</text>
</comment>
<dbReference type="NCBIfam" id="TIGR00135">
    <property type="entry name" value="gatC"/>
    <property type="match status" value="1"/>
</dbReference>
<evidence type="ECO:0000256" key="1">
    <source>
        <dbReference type="HAMAP-Rule" id="MF_00122"/>
    </source>
</evidence>
<comment type="caution">
    <text evidence="2">The sequence shown here is derived from an EMBL/GenBank/DDBJ whole genome shotgun (WGS) entry which is preliminary data.</text>
</comment>
<comment type="function">
    <text evidence="1">Allows the formation of correctly charged Asn-tRNA(Asn) or Gln-tRNA(Gln) through the transamidation of misacylated Asp-tRNA(Asn) or Glu-tRNA(Gln) in organisms which lack either or both of asparaginyl-tRNA or glutaminyl-tRNA synthetases. The reaction takes place in the presence of glutamine and ATP through an activated phospho-Asp-tRNA(Asn) or phospho-Glu-tRNA(Gln).</text>
</comment>
<dbReference type="Proteomes" id="UP001168552">
    <property type="component" value="Unassembled WGS sequence"/>
</dbReference>
<evidence type="ECO:0000313" key="3">
    <source>
        <dbReference type="Proteomes" id="UP001168552"/>
    </source>
</evidence>
<dbReference type="PANTHER" id="PTHR15004:SF0">
    <property type="entry name" value="GLUTAMYL-TRNA(GLN) AMIDOTRANSFERASE SUBUNIT C, MITOCHONDRIAL"/>
    <property type="match status" value="1"/>
</dbReference>
<keyword evidence="3" id="KW-1185">Reference proteome</keyword>
<protein>
    <recommendedName>
        <fullName evidence="1">Aspartyl/glutamyl-tRNA(Asn/Gln) amidotransferase subunit C</fullName>
        <shortName evidence="1">Asp/Glu-ADT subunit C</shortName>
        <ecNumber evidence="1">6.3.5.-</ecNumber>
    </recommendedName>
</protein>
<accession>A0ABT8F8V0</accession>
<dbReference type="InterPro" id="IPR036113">
    <property type="entry name" value="Asp/Glu-ADT_sf_sub_c"/>
</dbReference>
<sequence length="96" mass="11195">MKKVDHDTLKKMAHLSRLEFDQANGEKMINSMNEILDWVEKLNEIDTDAVAPLITMSEEVNQLREDVVKEELPHEKGLQNAPKRDSDYFRVPKVME</sequence>
<dbReference type="PANTHER" id="PTHR15004">
    <property type="entry name" value="GLUTAMYL-TRNA(GLN) AMIDOTRANSFERASE SUBUNIT C, MITOCHONDRIAL"/>
    <property type="match status" value="1"/>
</dbReference>
<dbReference type="EMBL" id="JAUHJS010000009">
    <property type="protein sequence ID" value="MDN4166906.1"/>
    <property type="molecule type" value="Genomic_DNA"/>
</dbReference>
<dbReference type="Pfam" id="PF02686">
    <property type="entry name" value="GatC"/>
    <property type="match status" value="1"/>
</dbReference>
<dbReference type="HAMAP" id="MF_00122">
    <property type="entry name" value="GatC"/>
    <property type="match status" value="1"/>
</dbReference>
<comment type="catalytic activity">
    <reaction evidence="1">
        <text>L-aspartyl-tRNA(Asn) + L-glutamine + ATP + H2O = L-asparaginyl-tRNA(Asn) + L-glutamate + ADP + phosphate + 2 H(+)</text>
        <dbReference type="Rhea" id="RHEA:14513"/>
        <dbReference type="Rhea" id="RHEA-COMP:9674"/>
        <dbReference type="Rhea" id="RHEA-COMP:9677"/>
        <dbReference type="ChEBI" id="CHEBI:15377"/>
        <dbReference type="ChEBI" id="CHEBI:15378"/>
        <dbReference type="ChEBI" id="CHEBI:29985"/>
        <dbReference type="ChEBI" id="CHEBI:30616"/>
        <dbReference type="ChEBI" id="CHEBI:43474"/>
        <dbReference type="ChEBI" id="CHEBI:58359"/>
        <dbReference type="ChEBI" id="CHEBI:78515"/>
        <dbReference type="ChEBI" id="CHEBI:78516"/>
        <dbReference type="ChEBI" id="CHEBI:456216"/>
    </reaction>
</comment>
<name>A0ABT8F8V0_9BACT</name>
<dbReference type="EC" id="6.3.5.-" evidence="1"/>
<dbReference type="SUPFAM" id="SSF141000">
    <property type="entry name" value="Glu-tRNAGln amidotransferase C subunit"/>
    <property type="match status" value="1"/>
</dbReference>
<organism evidence="2 3">
    <name type="scientific">Shiella aurantiaca</name>
    <dbReference type="NCBI Taxonomy" id="3058365"/>
    <lineage>
        <taxon>Bacteria</taxon>
        <taxon>Pseudomonadati</taxon>
        <taxon>Bacteroidota</taxon>
        <taxon>Cytophagia</taxon>
        <taxon>Cytophagales</taxon>
        <taxon>Shiellaceae</taxon>
        <taxon>Shiella</taxon>
    </lineage>
</organism>
<keyword evidence="1" id="KW-0436">Ligase</keyword>
<evidence type="ECO:0000313" key="2">
    <source>
        <dbReference type="EMBL" id="MDN4166906.1"/>
    </source>
</evidence>
<comment type="catalytic activity">
    <reaction evidence="1">
        <text>L-glutamyl-tRNA(Gln) + L-glutamine + ATP + H2O = L-glutaminyl-tRNA(Gln) + L-glutamate + ADP + phosphate + H(+)</text>
        <dbReference type="Rhea" id="RHEA:17521"/>
        <dbReference type="Rhea" id="RHEA-COMP:9681"/>
        <dbReference type="Rhea" id="RHEA-COMP:9684"/>
        <dbReference type="ChEBI" id="CHEBI:15377"/>
        <dbReference type="ChEBI" id="CHEBI:15378"/>
        <dbReference type="ChEBI" id="CHEBI:29985"/>
        <dbReference type="ChEBI" id="CHEBI:30616"/>
        <dbReference type="ChEBI" id="CHEBI:43474"/>
        <dbReference type="ChEBI" id="CHEBI:58359"/>
        <dbReference type="ChEBI" id="CHEBI:78520"/>
        <dbReference type="ChEBI" id="CHEBI:78521"/>
        <dbReference type="ChEBI" id="CHEBI:456216"/>
    </reaction>
</comment>
<reference evidence="2" key="1">
    <citation type="submission" date="2023-06" db="EMBL/GenBank/DDBJ databases">
        <title>Cytophagales bacterium Strain LB-30, isolated from soil.</title>
        <authorList>
            <person name="Liu B."/>
        </authorList>
    </citation>
    <scope>NUCLEOTIDE SEQUENCE</scope>
    <source>
        <strain evidence="2">LB-30</strain>
    </source>
</reference>
<gene>
    <name evidence="1 2" type="primary">gatC</name>
    <name evidence="2" type="ORF">QWY31_15450</name>
</gene>
<comment type="subunit">
    <text evidence="1">Heterotrimer of A, B and C subunits.</text>
</comment>
<keyword evidence="1" id="KW-0547">Nucleotide-binding</keyword>
<dbReference type="InterPro" id="IPR003837">
    <property type="entry name" value="GatC"/>
</dbReference>
<proteinExistence type="inferred from homology"/>
<keyword evidence="1" id="KW-0648">Protein biosynthesis</keyword>
<dbReference type="Gene3D" id="1.10.20.60">
    <property type="entry name" value="Glu-tRNAGln amidotransferase C subunit, N-terminal domain"/>
    <property type="match status" value="1"/>
</dbReference>
<dbReference type="RefSeq" id="WP_320005445.1">
    <property type="nucleotide sequence ID" value="NZ_JAUHJS010000009.1"/>
</dbReference>